<protein>
    <submittedName>
        <fullName evidence="2">Uncharacterized protein</fullName>
    </submittedName>
</protein>
<dbReference type="EMBL" id="CP036164">
    <property type="protein sequence ID" value="QBF46585.1"/>
    <property type="molecule type" value="Genomic_DNA"/>
</dbReference>
<dbReference type="AlphaFoldDB" id="A0A4P6MXE0"/>
<organism evidence="2 3">
    <name type="scientific">Janibacter limosus</name>
    <dbReference type="NCBI Taxonomy" id="53458"/>
    <lineage>
        <taxon>Bacteria</taxon>
        <taxon>Bacillati</taxon>
        <taxon>Actinomycetota</taxon>
        <taxon>Actinomycetes</taxon>
        <taxon>Micrococcales</taxon>
        <taxon>Intrasporangiaceae</taxon>
        <taxon>Janibacter</taxon>
    </lineage>
</organism>
<accession>A0A4P6MXE0</accession>
<dbReference type="InterPro" id="IPR015943">
    <property type="entry name" value="WD40/YVTN_repeat-like_dom_sf"/>
</dbReference>
<evidence type="ECO:0000313" key="3">
    <source>
        <dbReference type="Proteomes" id="UP000290408"/>
    </source>
</evidence>
<keyword evidence="3" id="KW-1185">Reference proteome</keyword>
<dbReference type="OrthoDB" id="4850456at2"/>
<keyword evidence="1" id="KW-0472">Membrane</keyword>
<keyword evidence="1" id="KW-1133">Transmembrane helix</keyword>
<reference evidence="2 3" key="1">
    <citation type="submission" date="2019-02" db="EMBL/GenBank/DDBJ databases">
        <title>Genomic data mining of an Antarctic deep-sea actinobacterium, Janibacterlimosus P3-3-X1.</title>
        <authorList>
            <person name="Liao L."/>
            <person name="Chen B."/>
        </authorList>
    </citation>
    <scope>NUCLEOTIDE SEQUENCE [LARGE SCALE GENOMIC DNA]</scope>
    <source>
        <strain evidence="2 3">P3-3-X1</strain>
    </source>
</reference>
<dbReference type="Gene3D" id="2.130.10.10">
    <property type="entry name" value="YVTN repeat-like/Quinoprotein amine dehydrogenase"/>
    <property type="match status" value="1"/>
</dbReference>
<sequence length="469" mass="49596">MVSKVVRWLSRHPVVVGAVLTVIGVGLVVAAVLADLGRWPYLAGAALLVVGPALLLLRLLGRRAPAIAATVALALGVGGGAWLGLHGLPGGPEHWDGGSDHGQLAVDSFRLGSTLFAEGVARDAQTGEVRWRAPEDSHVMTTTDETVVLEESMEGEEGRRLVARLVDSGRQVWWTATAGRPTAVAQHGGVLVVTTRAGTAGHDLTTGDELWTSPRRAGTECKQGAPLTLDAPDLEQSVVFLPSSSRGSKGVDLARVDDGKVVVRGLDCLNYGRVVGDTYVEHGADVLTGRSVSTGVVEWDKDWVARARPFSLPDSDGTIYIPDQLGRDGKDRVVDHYSALDLRTGEITQTQPPGEWVSDTDVVRDQRADVLWQPVHRGASAGLWKVGTERVVRVPGGPRIVVAEADRSGWVAVDGSTTNIVGERTRVTWAISPEGRLHGPFTGGSAALDGASSIADGVLRVGARVYPLE</sequence>
<dbReference type="Proteomes" id="UP000290408">
    <property type="component" value="Chromosome"/>
</dbReference>
<dbReference type="KEGG" id="jli:EXU32_10150"/>
<feature type="transmembrane region" description="Helical" evidence="1">
    <location>
        <begin position="64"/>
        <end position="85"/>
    </location>
</feature>
<evidence type="ECO:0000313" key="2">
    <source>
        <dbReference type="EMBL" id="QBF46585.1"/>
    </source>
</evidence>
<evidence type="ECO:0000256" key="1">
    <source>
        <dbReference type="SAM" id="Phobius"/>
    </source>
</evidence>
<dbReference type="SUPFAM" id="SSF50998">
    <property type="entry name" value="Quinoprotein alcohol dehydrogenase-like"/>
    <property type="match status" value="1"/>
</dbReference>
<gene>
    <name evidence="2" type="ORF">EXU32_10150</name>
</gene>
<dbReference type="InterPro" id="IPR011047">
    <property type="entry name" value="Quinoprotein_ADH-like_sf"/>
</dbReference>
<proteinExistence type="predicted"/>
<dbReference type="STRING" id="1216970.GCA_001570985_02412"/>
<feature type="transmembrane region" description="Helical" evidence="1">
    <location>
        <begin position="39"/>
        <end position="57"/>
    </location>
</feature>
<name>A0A4P6MXE0_9MICO</name>
<dbReference type="RefSeq" id="WP_130629803.1">
    <property type="nucleotide sequence ID" value="NZ_CP036164.1"/>
</dbReference>
<feature type="transmembrane region" description="Helical" evidence="1">
    <location>
        <begin position="12"/>
        <end position="33"/>
    </location>
</feature>
<keyword evidence="1" id="KW-0812">Transmembrane</keyword>